<keyword evidence="1" id="KW-0812">Transmembrane</keyword>
<keyword evidence="1" id="KW-0472">Membrane</keyword>
<dbReference type="InterPro" id="IPR024515">
    <property type="entry name" value="DUF3397"/>
</dbReference>
<reference evidence="2 3" key="1">
    <citation type="submission" date="2024-03" db="EMBL/GenBank/DDBJ databases">
        <title>Bacilli Hybrid Assemblies.</title>
        <authorList>
            <person name="Kovac J."/>
        </authorList>
    </citation>
    <scope>NUCLEOTIDE SEQUENCE [LARGE SCALE GENOMIC DNA]</scope>
    <source>
        <strain evidence="2 3">FSL R7-0666</strain>
    </source>
</reference>
<feature type="transmembrane region" description="Helical" evidence="1">
    <location>
        <begin position="38"/>
        <end position="57"/>
    </location>
</feature>
<keyword evidence="1" id="KW-1133">Transmembrane helix</keyword>
<sequence length="129" mass="14953">MVTSTFAAFIATVVTIPALGWYLIYISTVKLTRQKRKAIKWASDFSAVLFMAAVYFIMEQLWEPTSVWLVLALFFSVAITFTIIYWNVMEDFYATKLLKGIWRLNFLIFVSIYILLSGYGLIRSIFSFV</sequence>
<evidence type="ECO:0000313" key="3">
    <source>
        <dbReference type="Proteomes" id="UP001418796"/>
    </source>
</evidence>
<dbReference type="Proteomes" id="UP001418796">
    <property type="component" value="Unassembled WGS sequence"/>
</dbReference>
<accession>A0ABU9VM49</accession>
<dbReference type="EMBL" id="JBCITK010000001">
    <property type="protein sequence ID" value="MEN0643946.1"/>
    <property type="molecule type" value="Genomic_DNA"/>
</dbReference>
<dbReference type="PIRSF" id="PIRSF030092">
    <property type="entry name" value="UCP030092"/>
    <property type="match status" value="1"/>
</dbReference>
<gene>
    <name evidence="2" type="ORF">MKY91_12360</name>
</gene>
<evidence type="ECO:0000313" key="2">
    <source>
        <dbReference type="EMBL" id="MEN0643946.1"/>
    </source>
</evidence>
<feature type="transmembrane region" description="Helical" evidence="1">
    <location>
        <begin position="100"/>
        <end position="122"/>
    </location>
</feature>
<dbReference type="RefSeq" id="WP_203087335.1">
    <property type="nucleotide sequence ID" value="NZ_JAEUZA010000001.1"/>
</dbReference>
<keyword evidence="3" id="KW-1185">Reference proteome</keyword>
<proteinExistence type="predicted"/>
<evidence type="ECO:0000256" key="1">
    <source>
        <dbReference type="SAM" id="Phobius"/>
    </source>
</evidence>
<name>A0ABU9VM49_9BACI</name>
<organism evidence="2 3">
    <name type="scientific">Alkalicoccobacillus gibsonii</name>
    <dbReference type="NCBI Taxonomy" id="79881"/>
    <lineage>
        <taxon>Bacteria</taxon>
        <taxon>Bacillati</taxon>
        <taxon>Bacillota</taxon>
        <taxon>Bacilli</taxon>
        <taxon>Bacillales</taxon>
        <taxon>Bacillaceae</taxon>
        <taxon>Alkalicoccobacillus</taxon>
    </lineage>
</organism>
<feature type="transmembrane region" description="Helical" evidence="1">
    <location>
        <begin position="69"/>
        <end position="88"/>
    </location>
</feature>
<dbReference type="Pfam" id="PF11877">
    <property type="entry name" value="DUF3397"/>
    <property type="match status" value="1"/>
</dbReference>
<feature type="transmembrane region" description="Helical" evidence="1">
    <location>
        <begin position="6"/>
        <end position="26"/>
    </location>
</feature>
<protein>
    <submittedName>
        <fullName evidence="2">DUF3397 domain-containing protein</fullName>
    </submittedName>
</protein>
<comment type="caution">
    <text evidence="2">The sequence shown here is derived from an EMBL/GenBank/DDBJ whole genome shotgun (WGS) entry which is preliminary data.</text>
</comment>
<dbReference type="InterPro" id="IPR016945">
    <property type="entry name" value="UCP030092"/>
</dbReference>